<organism evidence="9 10">
    <name type="scientific">Dichotomopilus funicola</name>
    <dbReference type="NCBI Taxonomy" id="1934379"/>
    <lineage>
        <taxon>Eukaryota</taxon>
        <taxon>Fungi</taxon>
        <taxon>Dikarya</taxon>
        <taxon>Ascomycota</taxon>
        <taxon>Pezizomycotina</taxon>
        <taxon>Sordariomycetes</taxon>
        <taxon>Sordariomycetidae</taxon>
        <taxon>Sordariales</taxon>
        <taxon>Chaetomiaceae</taxon>
        <taxon>Dichotomopilus</taxon>
    </lineage>
</organism>
<name>A0AAN6V551_9PEZI</name>
<dbReference type="Pfam" id="PF00394">
    <property type="entry name" value="Cu-oxidase"/>
    <property type="match status" value="1"/>
</dbReference>
<reference evidence="9" key="1">
    <citation type="journal article" date="2023" name="Mol. Phylogenet. Evol.">
        <title>Genome-scale phylogeny and comparative genomics of the fungal order Sordariales.</title>
        <authorList>
            <person name="Hensen N."/>
            <person name="Bonometti L."/>
            <person name="Westerberg I."/>
            <person name="Brannstrom I.O."/>
            <person name="Guillou S."/>
            <person name="Cros-Aarteil S."/>
            <person name="Calhoun S."/>
            <person name="Haridas S."/>
            <person name="Kuo A."/>
            <person name="Mondo S."/>
            <person name="Pangilinan J."/>
            <person name="Riley R."/>
            <person name="LaButti K."/>
            <person name="Andreopoulos B."/>
            <person name="Lipzen A."/>
            <person name="Chen C."/>
            <person name="Yan M."/>
            <person name="Daum C."/>
            <person name="Ng V."/>
            <person name="Clum A."/>
            <person name="Steindorff A."/>
            <person name="Ohm R.A."/>
            <person name="Martin F."/>
            <person name="Silar P."/>
            <person name="Natvig D.O."/>
            <person name="Lalanne C."/>
            <person name="Gautier V."/>
            <person name="Ament-Velasquez S.L."/>
            <person name="Kruys A."/>
            <person name="Hutchinson M.I."/>
            <person name="Powell A.J."/>
            <person name="Barry K."/>
            <person name="Miller A.N."/>
            <person name="Grigoriev I.V."/>
            <person name="Debuchy R."/>
            <person name="Gladieux P."/>
            <person name="Hiltunen Thoren M."/>
            <person name="Johannesson H."/>
        </authorList>
    </citation>
    <scope>NUCLEOTIDE SEQUENCE</scope>
    <source>
        <strain evidence="9">CBS 141.50</strain>
    </source>
</reference>
<feature type="domain" description="Plastocyanin-like" evidence="6">
    <location>
        <begin position="211"/>
        <end position="355"/>
    </location>
</feature>
<dbReference type="Pfam" id="PF07732">
    <property type="entry name" value="Cu-oxidase_3"/>
    <property type="match status" value="1"/>
</dbReference>
<dbReference type="SUPFAM" id="SSF49503">
    <property type="entry name" value="Cupredoxins"/>
    <property type="match status" value="3"/>
</dbReference>
<dbReference type="PROSITE" id="PS00080">
    <property type="entry name" value="MULTICOPPER_OXIDASE2"/>
    <property type="match status" value="1"/>
</dbReference>
<protein>
    <submittedName>
        <fullName evidence="9">Cupredoxin</fullName>
    </submittedName>
</protein>
<feature type="signal peptide" evidence="5">
    <location>
        <begin position="1"/>
        <end position="22"/>
    </location>
</feature>
<evidence type="ECO:0000259" key="7">
    <source>
        <dbReference type="Pfam" id="PF07731"/>
    </source>
</evidence>
<evidence type="ECO:0000256" key="2">
    <source>
        <dbReference type="ARBA" id="ARBA00022723"/>
    </source>
</evidence>
<evidence type="ECO:0000313" key="10">
    <source>
        <dbReference type="Proteomes" id="UP001302676"/>
    </source>
</evidence>
<keyword evidence="2" id="KW-0479">Metal-binding</keyword>
<dbReference type="InterPro" id="IPR011706">
    <property type="entry name" value="Cu-oxidase_C"/>
</dbReference>
<dbReference type="PANTHER" id="PTHR11709:SF145">
    <property type="entry name" value="LCC1"/>
    <property type="match status" value="1"/>
</dbReference>
<feature type="chain" id="PRO_5042924760" evidence="5">
    <location>
        <begin position="23"/>
        <end position="612"/>
    </location>
</feature>
<evidence type="ECO:0000256" key="1">
    <source>
        <dbReference type="ARBA" id="ARBA00010609"/>
    </source>
</evidence>
<dbReference type="GeneID" id="87817356"/>
<dbReference type="GO" id="GO:0016491">
    <property type="term" value="F:oxidoreductase activity"/>
    <property type="evidence" value="ECO:0007669"/>
    <property type="project" value="UniProtKB-KW"/>
</dbReference>
<dbReference type="InterPro" id="IPR033138">
    <property type="entry name" value="Cu_oxidase_CS"/>
</dbReference>
<evidence type="ECO:0000313" key="9">
    <source>
        <dbReference type="EMBL" id="KAK4143701.1"/>
    </source>
</evidence>
<proteinExistence type="inferred from homology"/>
<dbReference type="Gene3D" id="2.60.40.420">
    <property type="entry name" value="Cupredoxins - blue copper proteins"/>
    <property type="match status" value="3"/>
</dbReference>
<comment type="caution">
    <text evidence="9">The sequence shown here is derived from an EMBL/GenBank/DDBJ whole genome shotgun (WGS) entry which is preliminary data.</text>
</comment>
<evidence type="ECO:0000259" key="8">
    <source>
        <dbReference type="Pfam" id="PF07732"/>
    </source>
</evidence>
<dbReference type="EMBL" id="MU853584">
    <property type="protein sequence ID" value="KAK4143701.1"/>
    <property type="molecule type" value="Genomic_DNA"/>
</dbReference>
<keyword evidence="3" id="KW-0560">Oxidoreductase</keyword>
<dbReference type="PANTHER" id="PTHR11709">
    <property type="entry name" value="MULTI-COPPER OXIDASE"/>
    <property type="match status" value="1"/>
</dbReference>
<dbReference type="CDD" id="cd13854">
    <property type="entry name" value="CuRO_1_MaLCC_like"/>
    <property type="match status" value="1"/>
</dbReference>
<reference evidence="9" key="2">
    <citation type="submission" date="2023-05" db="EMBL/GenBank/DDBJ databases">
        <authorList>
            <consortium name="Lawrence Berkeley National Laboratory"/>
            <person name="Steindorff A."/>
            <person name="Hensen N."/>
            <person name="Bonometti L."/>
            <person name="Westerberg I."/>
            <person name="Brannstrom I.O."/>
            <person name="Guillou S."/>
            <person name="Cros-Aarteil S."/>
            <person name="Calhoun S."/>
            <person name="Haridas S."/>
            <person name="Kuo A."/>
            <person name="Mondo S."/>
            <person name="Pangilinan J."/>
            <person name="Riley R."/>
            <person name="Labutti K."/>
            <person name="Andreopoulos B."/>
            <person name="Lipzen A."/>
            <person name="Chen C."/>
            <person name="Yanf M."/>
            <person name="Daum C."/>
            <person name="Ng V."/>
            <person name="Clum A."/>
            <person name="Ohm R."/>
            <person name="Martin F."/>
            <person name="Silar P."/>
            <person name="Natvig D."/>
            <person name="Lalanne C."/>
            <person name="Gautier V."/>
            <person name="Ament-Velasquez S.L."/>
            <person name="Kruys A."/>
            <person name="Hutchinson M.I."/>
            <person name="Powell A.J."/>
            <person name="Barry K."/>
            <person name="Miller A.N."/>
            <person name="Grigoriev I.V."/>
            <person name="Debuchy R."/>
            <person name="Gladieux P."/>
            <person name="Thoren M.H."/>
            <person name="Johannesson H."/>
        </authorList>
    </citation>
    <scope>NUCLEOTIDE SEQUENCE</scope>
    <source>
        <strain evidence="9">CBS 141.50</strain>
    </source>
</reference>
<dbReference type="InterPro" id="IPR001117">
    <property type="entry name" value="Cu-oxidase_2nd"/>
</dbReference>
<keyword evidence="10" id="KW-1185">Reference proteome</keyword>
<dbReference type="RefSeq" id="XP_062637072.1">
    <property type="nucleotide sequence ID" value="XM_062780743.1"/>
</dbReference>
<evidence type="ECO:0000256" key="5">
    <source>
        <dbReference type="SAM" id="SignalP"/>
    </source>
</evidence>
<dbReference type="InterPro" id="IPR011707">
    <property type="entry name" value="Cu-oxidase-like_N"/>
</dbReference>
<evidence type="ECO:0000256" key="3">
    <source>
        <dbReference type="ARBA" id="ARBA00023002"/>
    </source>
</evidence>
<dbReference type="AlphaFoldDB" id="A0AAN6V551"/>
<evidence type="ECO:0000259" key="6">
    <source>
        <dbReference type="Pfam" id="PF00394"/>
    </source>
</evidence>
<dbReference type="Proteomes" id="UP001302676">
    <property type="component" value="Unassembled WGS sequence"/>
</dbReference>
<keyword evidence="4" id="KW-0186">Copper</keyword>
<feature type="domain" description="Plastocyanin-like" evidence="8">
    <location>
        <begin position="83"/>
        <end position="199"/>
    </location>
</feature>
<dbReference type="Pfam" id="PF07731">
    <property type="entry name" value="Cu-oxidase_2"/>
    <property type="match status" value="1"/>
</dbReference>
<dbReference type="InterPro" id="IPR008972">
    <property type="entry name" value="Cupredoxin"/>
</dbReference>
<comment type="similarity">
    <text evidence="1">Belongs to the multicopper oxidase family.</text>
</comment>
<dbReference type="InterPro" id="IPR045087">
    <property type="entry name" value="Cu-oxidase_fam"/>
</dbReference>
<gene>
    <name evidence="9" type="ORF">C8A04DRAFT_28694</name>
</gene>
<dbReference type="GO" id="GO:0005507">
    <property type="term" value="F:copper ion binding"/>
    <property type="evidence" value="ECO:0007669"/>
    <property type="project" value="InterPro"/>
</dbReference>
<dbReference type="InterPro" id="IPR002355">
    <property type="entry name" value="Cu_oxidase_Cu_BS"/>
</dbReference>
<feature type="domain" description="Plastocyanin-like" evidence="7">
    <location>
        <begin position="453"/>
        <end position="571"/>
    </location>
</feature>
<dbReference type="CDD" id="cd13901">
    <property type="entry name" value="CuRO_3_MaLCC_like"/>
    <property type="match status" value="1"/>
</dbReference>
<accession>A0AAN6V551</accession>
<evidence type="ECO:0000256" key="4">
    <source>
        <dbReference type="ARBA" id="ARBA00023008"/>
    </source>
</evidence>
<sequence length="612" mass="68210">MLHQRLIQAVSVALLGIAHVVADPSTTLGTFSAPRYPICITDSTTHSSAKDGPCPWGKLTADRADPHDIPETGVTRRYTFNIARAELSPDGVKRQMLVVNGQFPGPAIHANWGDWIEITLVNNITGPEEGAALHWHGIRQVGTPWMDGVPSASQCPLAPGESFQYRFRADEFGSSFWHSHVGSQYSGGAYGAIIIHGPQHPHDHYDEDLGPVFLTDWYHDTYQVVTEGVVGLPAPLTQPYSDNNLINGLMPFDCTNPNITIFNRTCSDNAPYAVFKFTKGKTYRLRLMNIGSQGMQRFTIDGMKMKVITQDFIPVVPYETDAVTLGIGQRADVLVKATGRPTDSLWMRSDISPKCAVSTQGFSKAAIYYDKADTRVLPKTKATVYDDSFCGNVPLNITTPLYAMNPPDEPATTIELNVRFGANATGNTLWWVNDVTYRPDFDNSLLFHENEGNTSYAQNPERMTYNVGSNSSVRIIVNNYSMNNRSQHPMHLHGHDYWIVAEGVGKWDGVANRNNPMRRDTHVLQPGNKSIGPAYMVLEFMTDNPGVWAFHCHLAWHVDAGLYVNILERPDEIAKLKIPDASLETCLKWNTYQKRLSQPLQPRQVREAISVH</sequence>
<dbReference type="PROSITE" id="PS00079">
    <property type="entry name" value="MULTICOPPER_OXIDASE1"/>
    <property type="match status" value="1"/>
</dbReference>
<keyword evidence="5" id="KW-0732">Signal</keyword>
<dbReference type="CDD" id="cd13880">
    <property type="entry name" value="CuRO_2_MaLCC_like"/>
    <property type="match status" value="1"/>
</dbReference>